<sequence length="378" mass="44510">MELTIQQAKKLIELFRPAEVRSDAPSLLPPPLAIIQDREVYEGAKESWPHSHREPFIRDPYGEVTRYSLLSHENNQHFPHTENPPVEKEEFPRDSFLSEKEYRTYGLRREKHNLTPPNQHFPHREVPPVEKEEFSRDSFLSEKEYRAYGLRRERHNLTPPNQHFPQSVVPLVEQEEFSRDSFLSEREYRAYGLRRERHNLTSATSHISPILEPYPRVHHHPIPTATTTATLDSCVKYPYYTSHYGASSADPYPPTSRREEIPSGSYYLSGSRETYLTETDHSRRRETFLTETDHLRRRETYLTETDHLGKRANDDMERLPYSTYAPSALSNYNQIYEYRGARPEHSLAPVSSHYTLAVGYGERKLSHRKTQIYTRRVQ</sequence>
<feature type="region of interest" description="Disordered" evidence="1">
    <location>
        <begin position="112"/>
        <end position="135"/>
    </location>
</feature>
<dbReference type="Proteomes" id="UP000325577">
    <property type="component" value="Linkage Group LG10"/>
</dbReference>
<dbReference type="InterPro" id="IPR013989">
    <property type="entry name" value="Dev_and_cell_death_domain"/>
</dbReference>
<accession>A0A5J5BSJ0</accession>
<reference evidence="3 4" key="1">
    <citation type="submission" date="2019-09" db="EMBL/GenBank/DDBJ databases">
        <title>A chromosome-level genome assembly of the Chinese tupelo Nyssa sinensis.</title>
        <authorList>
            <person name="Yang X."/>
            <person name="Kang M."/>
            <person name="Yang Y."/>
            <person name="Xiong H."/>
            <person name="Wang M."/>
            <person name="Zhang Z."/>
            <person name="Wang Z."/>
            <person name="Wu H."/>
            <person name="Ma T."/>
            <person name="Liu J."/>
            <person name="Xi Z."/>
        </authorList>
    </citation>
    <scope>NUCLEOTIDE SEQUENCE [LARGE SCALE GENOMIC DNA]</scope>
    <source>
        <strain evidence="3">J267</strain>
        <tissue evidence="3">Leaf</tissue>
    </source>
</reference>
<feature type="compositionally biased region" description="Basic and acidic residues" evidence="1">
    <location>
        <begin position="122"/>
        <end position="135"/>
    </location>
</feature>
<dbReference type="EMBL" id="CM018033">
    <property type="protein sequence ID" value="KAA8545030.1"/>
    <property type="molecule type" value="Genomic_DNA"/>
</dbReference>
<gene>
    <name evidence="3" type="ORF">F0562_019753</name>
</gene>
<evidence type="ECO:0000259" key="2">
    <source>
        <dbReference type="PROSITE" id="PS51222"/>
    </source>
</evidence>
<dbReference type="OrthoDB" id="1920894at2759"/>
<evidence type="ECO:0000313" key="3">
    <source>
        <dbReference type="EMBL" id="KAA8545030.1"/>
    </source>
</evidence>
<keyword evidence="4" id="KW-1185">Reference proteome</keyword>
<feature type="domain" description="DCD" evidence="2">
    <location>
        <begin position="1"/>
        <end position="17"/>
    </location>
</feature>
<organism evidence="3 4">
    <name type="scientific">Nyssa sinensis</name>
    <dbReference type="NCBI Taxonomy" id="561372"/>
    <lineage>
        <taxon>Eukaryota</taxon>
        <taxon>Viridiplantae</taxon>
        <taxon>Streptophyta</taxon>
        <taxon>Embryophyta</taxon>
        <taxon>Tracheophyta</taxon>
        <taxon>Spermatophyta</taxon>
        <taxon>Magnoliopsida</taxon>
        <taxon>eudicotyledons</taxon>
        <taxon>Gunneridae</taxon>
        <taxon>Pentapetalae</taxon>
        <taxon>asterids</taxon>
        <taxon>Cornales</taxon>
        <taxon>Nyssaceae</taxon>
        <taxon>Nyssa</taxon>
    </lineage>
</organism>
<proteinExistence type="predicted"/>
<evidence type="ECO:0000256" key="1">
    <source>
        <dbReference type="SAM" id="MobiDB-lite"/>
    </source>
</evidence>
<protein>
    <recommendedName>
        <fullName evidence="2">DCD domain-containing protein</fullName>
    </recommendedName>
</protein>
<dbReference type="AlphaFoldDB" id="A0A5J5BSJ0"/>
<feature type="region of interest" description="Disordered" evidence="1">
    <location>
        <begin position="247"/>
        <end position="266"/>
    </location>
</feature>
<name>A0A5J5BSJ0_9ASTE</name>
<dbReference type="PROSITE" id="PS51222">
    <property type="entry name" value="DCD"/>
    <property type="match status" value="1"/>
</dbReference>
<evidence type="ECO:0000313" key="4">
    <source>
        <dbReference type="Proteomes" id="UP000325577"/>
    </source>
</evidence>